<dbReference type="Proteomes" id="UP000324800">
    <property type="component" value="Unassembled WGS sequence"/>
</dbReference>
<dbReference type="PANTHER" id="PTHR33050">
    <property type="entry name" value="REVERSE TRANSCRIPTASE DOMAIN-CONTAINING PROTEIN"/>
    <property type="match status" value="1"/>
</dbReference>
<name>A0A5J4TIL1_9EUKA</name>
<sequence length="333" mass="39089">MEDIHVLRELMKQNDWMIKIDIESAYHHVPVNSNLRDFLGFKFKDRSFRYVAMPFGIKHAPLIFQKIMMKVMQFFRETMQLRCIAYSDDLIFFNQDKELFNRQIPAIREKLNSLGWIIAEEKSCLIPNQQVEFLGWRINSLEDRIQMTTERRQEMMFLMWKWKKIAQMQQSTKIKYLASLIGKINFLRLQFKRVGLHMRVMNQMKNKAAQQYGWNGATLLPVEAILRTDSSEDGWGTELEILKTGMKIKESGKLKRQNWRLTSSNQRETAAILQGIRKLEKYSDIGKISSMRIETDNSVAAFNIQRGAAAVPLAKLTDRILQEAEALIMQFPL</sequence>
<dbReference type="PANTHER" id="PTHR33050:SF7">
    <property type="entry name" value="RIBONUCLEASE H"/>
    <property type="match status" value="1"/>
</dbReference>
<feature type="domain" description="Reverse transcriptase" evidence="1">
    <location>
        <begin position="1"/>
        <end position="138"/>
    </location>
</feature>
<evidence type="ECO:0000313" key="2">
    <source>
        <dbReference type="EMBL" id="KAA6357600.1"/>
    </source>
</evidence>
<dbReference type="InterPro" id="IPR043502">
    <property type="entry name" value="DNA/RNA_pol_sf"/>
</dbReference>
<evidence type="ECO:0000313" key="3">
    <source>
        <dbReference type="Proteomes" id="UP000324800"/>
    </source>
</evidence>
<dbReference type="Pfam" id="PF00078">
    <property type="entry name" value="RVT_1"/>
    <property type="match status" value="1"/>
</dbReference>
<dbReference type="InterPro" id="IPR052055">
    <property type="entry name" value="Hepadnavirus_pol/RT"/>
</dbReference>
<proteinExistence type="predicted"/>
<accession>A0A5J4TIL1</accession>
<dbReference type="CDD" id="cd03714">
    <property type="entry name" value="RT_DIRS1"/>
    <property type="match status" value="1"/>
</dbReference>
<organism evidence="2 3">
    <name type="scientific">Streblomastix strix</name>
    <dbReference type="NCBI Taxonomy" id="222440"/>
    <lineage>
        <taxon>Eukaryota</taxon>
        <taxon>Metamonada</taxon>
        <taxon>Preaxostyla</taxon>
        <taxon>Oxymonadida</taxon>
        <taxon>Streblomastigidae</taxon>
        <taxon>Streblomastix</taxon>
    </lineage>
</organism>
<comment type="caution">
    <text evidence="2">The sequence shown here is derived from an EMBL/GenBank/DDBJ whole genome shotgun (WGS) entry which is preliminary data.</text>
</comment>
<dbReference type="SUPFAM" id="SSF56672">
    <property type="entry name" value="DNA/RNA polymerases"/>
    <property type="match status" value="1"/>
</dbReference>
<dbReference type="EMBL" id="SNRW01031156">
    <property type="protein sequence ID" value="KAA6357600.1"/>
    <property type="molecule type" value="Genomic_DNA"/>
</dbReference>
<protein>
    <submittedName>
        <fullName evidence="2">Putative Transposon Ty3-I Gag-Pol polyprotein</fullName>
    </submittedName>
</protein>
<feature type="non-terminal residue" evidence="2">
    <location>
        <position position="333"/>
    </location>
</feature>
<dbReference type="AlphaFoldDB" id="A0A5J4TIL1"/>
<dbReference type="PROSITE" id="PS50878">
    <property type="entry name" value="RT_POL"/>
    <property type="match status" value="1"/>
</dbReference>
<reference evidence="2 3" key="1">
    <citation type="submission" date="2019-03" db="EMBL/GenBank/DDBJ databases">
        <title>Single cell metagenomics reveals metabolic interactions within the superorganism composed of flagellate Streblomastix strix and complex community of Bacteroidetes bacteria on its surface.</title>
        <authorList>
            <person name="Treitli S.C."/>
            <person name="Kolisko M."/>
            <person name="Husnik F."/>
            <person name="Keeling P."/>
            <person name="Hampl V."/>
        </authorList>
    </citation>
    <scope>NUCLEOTIDE SEQUENCE [LARGE SCALE GENOMIC DNA]</scope>
    <source>
        <strain evidence="2">ST1C</strain>
    </source>
</reference>
<dbReference type="InterPro" id="IPR000477">
    <property type="entry name" value="RT_dom"/>
</dbReference>
<dbReference type="Gene3D" id="3.30.70.270">
    <property type="match status" value="1"/>
</dbReference>
<dbReference type="OrthoDB" id="775972at2759"/>
<gene>
    <name evidence="2" type="ORF">EZS28_046873</name>
</gene>
<evidence type="ECO:0000259" key="1">
    <source>
        <dbReference type="PROSITE" id="PS50878"/>
    </source>
</evidence>
<dbReference type="InterPro" id="IPR043128">
    <property type="entry name" value="Rev_trsase/Diguanyl_cyclase"/>
</dbReference>